<dbReference type="GO" id="GO:0140359">
    <property type="term" value="F:ABC-type transporter activity"/>
    <property type="evidence" value="ECO:0007669"/>
    <property type="project" value="InterPro"/>
</dbReference>
<feature type="domain" description="ABC transmembrane type-1" evidence="12">
    <location>
        <begin position="795"/>
        <end position="1071"/>
    </location>
</feature>
<dbReference type="InterPro" id="IPR003593">
    <property type="entry name" value="AAA+_ATPase"/>
</dbReference>
<feature type="transmembrane region" description="Helical" evidence="10">
    <location>
        <begin position="380"/>
        <end position="404"/>
    </location>
</feature>
<dbReference type="EMBL" id="CP031038">
    <property type="protein sequence ID" value="QDZ21243.1"/>
    <property type="molecule type" value="Genomic_DNA"/>
</dbReference>
<evidence type="ECO:0000313" key="14">
    <source>
        <dbReference type="Proteomes" id="UP000316726"/>
    </source>
</evidence>
<dbReference type="InterPro" id="IPR044746">
    <property type="entry name" value="ABCC_6TM_D1"/>
</dbReference>
<evidence type="ECO:0000313" key="13">
    <source>
        <dbReference type="EMBL" id="QDZ21243.1"/>
    </source>
</evidence>
<dbReference type="PROSITE" id="PS00211">
    <property type="entry name" value="ABC_TRANSPORTER_1"/>
    <property type="match status" value="1"/>
</dbReference>
<comment type="subcellular location">
    <subcellularLocation>
        <location evidence="1">Membrane</location>
        <topology evidence="1">Multi-pass membrane protein</topology>
    </subcellularLocation>
</comment>
<dbReference type="InterPro" id="IPR027417">
    <property type="entry name" value="P-loop_NTPase"/>
</dbReference>
<feature type="domain" description="ABC transporter" evidence="11">
    <location>
        <begin position="484"/>
        <end position="708"/>
    </location>
</feature>
<dbReference type="CDD" id="cd03244">
    <property type="entry name" value="ABCC_MRP_domain2"/>
    <property type="match status" value="1"/>
</dbReference>
<evidence type="ECO:0000256" key="2">
    <source>
        <dbReference type="ARBA" id="ARBA00009726"/>
    </source>
</evidence>
<feature type="domain" description="ABC transmembrane type-1" evidence="12">
    <location>
        <begin position="171"/>
        <end position="444"/>
    </location>
</feature>
<dbReference type="PANTHER" id="PTHR24223:SF453">
    <property type="entry name" value="ABC TRANSPORTER"/>
    <property type="match status" value="1"/>
</dbReference>
<evidence type="ECO:0000256" key="3">
    <source>
        <dbReference type="ARBA" id="ARBA00022448"/>
    </source>
</evidence>
<evidence type="ECO:0000259" key="12">
    <source>
        <dbReference type="PROSITE" id="PS50929"/>
    </source>
</evidence>
<keyword evidence="8 10" id="KW-0472">Membrane</keyword>
<feature type="transmembrane region" description="Helical" evidence="10">
    <location>
        <begin position="831"/>
        <end position="849"/>
    </location>
</feature>
<dbReference type="CDD" id="cd18579">
    <property type="entry name" value="ABC_6TM_ABCC_D1"/>
    <property type="match status" value="1"/>
</dbReference>
<feature type="compositionally biased region" description="Low complexity" evidence="9">
    <location>
        <begin position="740"/>
        <end position="753"/>
    </location>
</feature>
<dbReference type="SUPFAM" id="SSF52540">
    <property type="entry name" value="P-loop containing nucleoside triphosphate hydrolases"/>
    <property type="match status" value="2"/>
</dbReference>
<feature type="transmembrane region" description="Helical" evidence="10">
    <location>
        <begin position="410"/>
        <end position="428"/>
    </location>
</feature>
<dbReference type="FunFam" id="1.20.1560.10:FF:000010">
    <property type="entry name" value="Multidrug resistance-associated ABC transporter"/>
    <property type="match status" value="1"/>
</dbReference>
<feature type="region of interest" description="Disordered" evidence="9">
    <location>
        <begin position="706"/>
        <end position="768"/>
    </location>
</feature>
<dbReference type="PROSITE" id="PS50929">
    <property type="entry name" value="ABC_TM1F"/>
    <property type="match status" value="2"/>
</dbReference>
<dbReference type="InterPro" id="IPR003439">
    <property type="entry name" value="ABC_transporter-like_ATP-bd"/>
</dbReference>
<organism evidence="13 14">
    <name type="scientific">Chloropicon primus</name>
    <dbReference type="NCBI Taxonomy" id="1764295"/>
    <lineage>
        <taxon>Eukaryota</taxon>
        <taxon>Viridiplantae</taxon>
        <taxon>Chlorophyta</taxon>
        <taxon>Chloropicophyceae</taxon>
        <taxon>Chloropicales</taxon>
        <taxon>Chloropicaceae</taxon>
        <taxon>Chloropicon</taxon>
    </lineage>
</organism>
<keyword evidence="5" id="KW-0547">Nucleotide-binding</keyword>
<keyword evidence="4 10" id="KW-0812">Transmembrane</keyword>
<dbReference type="SUPFAM" id="SSF90123">
    <property type="entry name" value="ABC transporter transmembrane region"/>
    <property type="match status" value="2"/>
</dbReference>
<dbReference type="GO" id="GO:0016020">
    <property type="term" value="C:membrane"/>
    <property type="evidence" value="ECO:0007669"/>
    <property type="project" value="UniProtKB-SubCell"/>
</dbReference>
<evidence type="ECO:0000256" key="4">
    <source>
        <dbReference type="ARBA" id="ARBA00022692"/>
    </source>
</evidence>
<dbReference type="InterPro" id="IPR017871">
    <property type="entry name" value="ABC_transporter-like_CS"/>
</dbReference>
<dbReference type="InterPro" id="IPR036640">
    <property type="entry name" value="ABC1_TM_sf"/>
</dbReference>
<comment type="similarity">
    <text evidence="2">Belongs to the ABC transporter superfamily. ABCC family. Conjugate transporter (TC 3.A.1.208) subfamily.</text>
</comment>
<dbReference type="Proteomes" id="UP000316726">
    <property type="component" value="Chromosome 5"/>
</dbReference>
<dbReference type="CDD" id="cd18603">
    <property type="entry name" value="ABC_6TM_MRP1_2_3_6_D2_like"/>
    <property type="match status" value="1"/>
</dbReference>
<dbReference type="GO" id="GO:0005524">
    <property type="term" value="F:ATP binding"/>
    <property type="evidence" value="ECO:0007669"/>
    <property type="project" value="UniProtKB-KW"/>
</dbReference>
<keyword evidence="7 10" id="KW-1133">Transmembrane helix</keyword>
<proteinExistence type="inferred from homology"/>
<name>A0A5B8MLA3_9CHLO</name>
<feature type="region of interest" description="Disordered" evidence="9">
    <location>
        <begin position="32"/>
        <end position="87"/>
    </location>
</feature>
<evidence type="ECO:0000256" key="9">
    <source>
        <dbReference type="SAM" id="MobiDB-lite"/>
    </source>
</evidence>
<sequence>MNGGGGGHHDDSRSNPSVLRRARRALARFTGLGSPSYDELDEEVEFTKLSNDDGEDANDDDAESEAEDEMLYRSSSPSSSSSRRLSPEDEASTLSSLFFTYVTPLIQKGSKKALDTQDLWRTAEADRVGNLADGYRAAQDFLRDSNKKYTCFRILVKLHWRRFARAGCIKVVHDGVELCGPLLLQRLLKAIADGAPASESGGIAVVMGTLACTQTLLINQYFHILFRISVHTKVQLISAIYRKALTVSSSGYAKVGTGKVNNLQSNDAAKLWNMPQYLHQLWNAPLKLVAIMAMLSSIIHVVPAFVGLCVTIVMIPMGSFVAKRLARMRRELLKKTDARVKYVTEFVTGIKAMKLYAWEKAYMRKITQLREEELRMVRRIAYLNICNMMLFFASPILVALAGFWTYALMGYTLTASVAFPALSLFNILRFPVLMLPMQIMNLINAKVSFKRVQDFFDQEDRELLPPAAKADAQGDAQNEEAVTIRNGDFAWAKDSALVLKNVNLSVKRGELVMVVGQVGSGKSSLLSAMLGEMVCKNGGCTVAGTCAFTSQEPWIQNASLRDNILASASNKGNYDKAKYEGVLDACALRADLEILPGGDLAEIGEKGINISGGQKHRIALARSVYADADIYLLDDPLSAVDAHVSRHIFEECVKGTLASKTRILVTHQVQFAAEVDRILVFKDGCLEHSGTYEELSQAGVAFSQFQGDQEEDGEEGEGNQAGEAQDPGSKSKGSAQAVNGKAAPPGKPGAQGAMMKKSPSTGALVKAEERSKGRVKKAVYVKYIRSCGPYLILPIIFICCAFTERGLQVGQNFVLADWSNEEDDSWRSVKYYLMFYSLLAASSIGFLGLRSFTMANGSFSASKAMHSGLLTKVGSLPMSFFDSQPSGRLINRFTRDTESLDSTISQSLNSATVCAVSTFFSVFVVCWVTPLVILMIVPVSLLYLRVQLFYIGASRELKRLDSLAMSPIFSNFVETLQGLTVIRAFGLESNFDRKNMVLLTKSNRAYWPLVSSNRWLSIRLEYLGSSITFTTALVSAIYSSHSAGMSGLAITSAMNMTGLMTWMVRQMTELEVNMNSIERITEYDGHESEGEANMHLTRAVPKMWPSKGRVVFDKVFVKYRPDLPHVLKSLSFTVNGGEKIGVCGRTGCGKSTMMMTLYRMVELDKGKITIDDVDIATAALPDLRSKLSLVPQDPVIFSGTVRSNLDPFNETEGDSEIWNALKLSGLKSTIKELPDKKGLDSSIDEGGGNLSVGQKQLLCMARALIRKSKILILDEATSNVDGETDALIQNTIRTAFKDCTVLTIAHRLNTIIDSDKILLLQDGQVAEFDAPQTLLNRPDSMFAQMVEKARENASALKKSKSSGSIAE</sequence>
<dbReference type="SMART" id="SM00382">
    <property type="entry name" value="AAA"/>
    <property type="match status" value="2"/>
</dbReference>
<feature type="transmembrane region" description="Helical" evidence="10">
    <location>
        <begin position="919"/>
        <end position="944"/>
    </location>
</feature>
<evidence type="ECO:0000256" key="1">
    <source>
        <dbReference type="ARBA" id="ARBA00004141"/>
    </source>
</evidence>
<keyword evidence="6" id="KW-0067">ATP-binding</keyword>
<dbReference type="STRING" id="1764295.A0A5B8MLA3"/>
<dbReference type="FunFam" id="1.20.1560.10:FF:000082">
    <property type="entry name" value="ABC transporter, multidrug resistance associated protein"/>
    <property type="match status" value="1"/>
</dbReference>
<evidence type="ECO:0000256" key="5">
    <source>
        <dbReference type="ARBA" id="ARBA00022741"/>
    </source>
</evidence>
<dbReference type="InterPro" id="IPR050173">
    <property type="entry name" value="ABC_transporter_C-like"/>
</dbReference>
<accession>A0A5B8MLA3</accession>
<feature type="compositionally biased region" description="Acidic residues" evidence="9">
    <location>
        <begin position="52"/>
        <end position="69"/>
    </location>
</feature>
<keyword evidence="14" id="KW-1185">Reference proteome</keyword>
<dbReference type="Gene3D" id="1.20.1560.10">
    <property type="entry name" value="ABC transporter type 1, transmembrane domain"/>
    <property type="match status" value="2"/>
</dbReference>
<keyword evidence="3" id="KW-0813">Transport</keyword>
<dbReference type="OrthoDB" id="6500128at2759"/>
<dbReference type="InterPro" id="IPR011527">
    <property type="entry name" value="ABC1_TM_dom"/>
</dbReference>
<feature type="compositionally biased region" description="Acidic residues" evidence="9">
    <location>
        <begin position="708"/>
        <end position="717"/>
    </location>
</feature>
<reference evidence="13 14" key="1">
    <citation type="submission" date="2018-07" db="EMBL/GenBank/DDBJ databases">
        <title>The complete nuclear genome of the prasinophyte Chloropicon primus (CCMP1205).</title>
        <authorList>
            <person name="Pombert J.-F."/>
            <person name="Otis C."/>
            <person name="Turmel M."/>
            <person name="Lemieux C."/>
        </authorList>
    </citation>
    <scope>NUCLEOTIDE SEQUENCE [LARGE SCALE GENOMIC DNA]</scope>
    <source>
        <strain evidence="13 14">CCMP1205</strain>
    </source>
</reference>
<protein>
    <submittedName>
        <fullName evidence="13">Multidrug resistance-associated ABC transporter protein</fullName>
    </submittedName>
</protein>
<evidence type="ECO:0000259" key="11">
    <source>
        <dbReference type="PROSITE" id="PS50893"/>
    </source>
</evidence>
<gene>
    <name evidence="13" type="ORF">A3770_05p37610</name>
</gene>
<evidence type="ECO:0000256" key="8">
    <source>
        <dbReference type="ARBA" id="ARBA00023136"/>
    </source>
</evidence>
<dbReference type="Pfam" id="PF00005">
    <property type="entry name" value="ABC_tran"/>
    <property type="match status" value="2"/>
</dbReference>
<feature type="domain" description="ABC transporter" evidence="11">
    <location>
        <begin position="1110"/>
        <end position="1347"/>
    </location>
</feature>
<evidence type="ECO:0000256" key="7">
    <source>
        <dbReference type="ARBA" id="ARBA00022989"/>
    </source>
</evidence>
<dbReference type="GO" id="GO:0016887">
    <property type="term" value="F:ATP hydrolysis activity"/>
    <property type="evidence" value="ECO:0007669"/>
    <property type="project" value="InterPro"/>
</dbReference>
<dbReference type="FunFam" id="3.40.50.300:FF:000997">
    <property type="entry name" value="Multidrug resistance-associated protein 1"/>
    <property type="match status" value="1"/>
</dbReference>
<dbReference type="CDD" id="cd03250">
    <property type="entry name" value="ABCC_MRP_domain1"/>
    <property type="match status" value="1"/>
</dbReference>
<feature type="compositionally biased region" description="Low complexity" evidence="9">
    <location>
        <begin position="73"/>
        <end position="84"/>
    </location>
</feature>
<dbReference type="FunFam" id="3.40.50.300:FF:000163">
    <property type="entry name" value="Multidrug resistance-associated protein member 4"/>
    <property type="match status" value="1"/>
</dbReference>
<dbReference type="Gene3D" id="3.40.50.300">
    <property type="entry name" value="P-loop containing nucleotide triphosphate hydrolases"/>
    <property type="match status" value="2"/>
</dbReference>
<dbReference type="PANTHER" id="PTHR24223">
    <property type="entry name" value="ATP-BINDING CASSETTE SUB-FAMILY C"/>
    <property type="match status" value="1"/>
</dbReference>
<evidence type="ECO:0000256" key="10">
    <source>
        <dbReference type="SAM" id="Phobius"/>
    </source>
</evidence>
<evidence type="ECO:0000256" key="6">
    <source>
        <dbReference type="ARBA" id="ARBA00022840"/>
    </source>
</evidence>
<feature type="transmembrane region" description="Helical" evidence="10">
    <location>
        <begin position="288"/>
        <end position="321"/>
    </location>
</feature>
<dbReference type="Pfam" id="PF00664">
    <property type="entry name" value="ABC_membrane"/>
    <property type="match status" value="2"/>
</dbReference>
<dbReference type="PROSITE" id="PS50893">
    <property type="entry name" value="ABC_TRANSPORTER_2"/>
    <property type="match status" value="2"/>
</dbReference>